<dbReference type="EMBL" id="JBHUCX010000099">
    <property type="protein sequence ID" value="MFD1677674.1"/>
    <property type="molecule type" value="Genomic_DNA"/>
</dbReference>
<dbReference type="EC" id="3.1.3.-" evidence="1"/>
<evidence type="ECO:0000313" key="2">
    <source>
        <dbReference type="Proteomes" id="UP001597079"/>
    </source>
</evidence>
<dbReference type="Gene3D" id="3.40.50.1240">
    <property type="entry name" value="Phosphoglycerate mutase-like"/>
    <property type="match status" value="1"/>
</dbReference>
<dbReference type="RefSeq" id="WP_377945588.1">
    <property type="nucleotide sequence ID" value="NZ_JBHUCX010000099.1"/>
</dbReference>
<comment type="caution">
    <text evidence="1">The sequence shown here is derived from an EMBL/GenBank/DDBJ whole genome shotgun (WGS) entry which is preliminary data.</text>
</comment>
<accession>A0ABW4JNI8</accession>
<dbReference type="InterPro" id="IPR050275">
    <property type="entry name" value="PGM_Phosphatase"/>
</dbReference>
<sequence>METTVCLVRHGETEWNALGKLQGREDVDLTARGAEQAVLTSKYLERRTSWDVIMSSPLTRAKKTAEIISDHLHTDPVIFLDDLIERDLGIASGMSRAEIAERFPDGEIPGQEPLAFVQTRMMKTLEYATQRYSGQNIIMVSHGAAINALLSQLSDGKIGTGKMILQNACLNFVSNHDGKWSIEMYNFTNHLE</sequence>
<dbReference type="SMART" id="SM00855">
    <property type="entry name" value="PGAM"/>
    <property type="match status" value="1"/>
</dbReference>
<dbReference type="InterPro" id="IPR001345">
    <property type="entry name" value="PG/BPGM_mutase_AS"/>
</dbReference>
<dbReference type="PROSITE" id="PS00175">
    <property type="entry name" value="PG_MUTASE"/>
    <property type="match status" value="1"/>
</dbReference>
<dbReference type="SUPFAM" id="SSF53254">
    <property type="entry name" value="Phosphoglycerate mutase-like"/>
    <property type="match status" value="1"/>
</dbReference>
<dbReference type="Proteomes" id="UP001597079">
    <property type="component" value="Unassembled WGS sequence"/>
</dbReference>
<organism evidence="1 2">
    <name type="scientific">Alicyclobacillus fodiniaquatilis</name>
    <dbReference type="NCBI Taxonomy" id="1661150"/>
    <lineage>
        <taxon>Bacteria</taxon>
        <taxon>Bacillati</taxon>
        <taxon>Bacillota</taxon>
        <taxon>Bacilli</taxon>
        <taxon>Bacillales</taxon>
        <taxon>Alicyclobacillaceae</taxon>
        <taxon>Alicyclobacillus</taxon>
    </lineage>
</organism>
<reference evidence="2" key="1">
    <citation type="journal article" date="2019" name="Int. J. Syst. Evol. Microbiol.">
        <title>The Global Catalogue of Microorganisms (GCM) 10K type strain sequencing project: providing services to taxonomists for standard genome sequencing and annotation.</title>
        <authorList>
            <consortium name="The Broad Institute Genomics Platform"/>
            <consortium name="The Broad Institute Genome Sequencing Center for Infectious Disease"/>
            <person name="Wu L."/>
            <person name="Ma J."/>
        </authorList>
    </citation>
    <scope>NUCLEOTIDE SEQUENCE [LARGE SCALE GENOMIC DNA]</scope>
    <source>
        <strain evidence="2">CGMCC 1.12286</strain>
    </source>
</reference>
<dbReference type="CDD" id="cd07067">
    <property type="entry name" value="HP_PGM_like"/>
    <property type="match status" value="1"/>
</dbReference>
<gene>
    <name evidence="1" type="ORF">ACFSB2_23720</name>
</gene>
<dbReference type="InterPro" id="IPR029033">
    <property type="entry name" value="His_PPase_superfam"/>
</dbReference>
<evidence type="ECO:0000313" key="1">
    <source>
        <dbReference type="EMBL" id="MFD1677674.1"/>
    </source>
</evidence>
<protein>
    <submittedName>
        <fullName evidence="1">Histidine phosphatase family protein</fullName>
        <ecNumber evidence="1">3.1.3.-</ecNumber>
    </submittedName>
</protein>
<name>A0ABW4JNI8_9BACL</name>
<keyword evidence="2" id="KW-1185">Reference proteome</keyword>
<dbReference type="Pfam" id="PF00300">
    <property type="entry name" value="His_Phos_1"/>
    <property type="match status" value="1"/>
</dbReference>
<dbReference type="InterPro" id="IPR013078">
    <property type="entry name" value="His_Pase_superF_clade-1"/>
</dbReference>
<dbReference type="PANTHER" id="PTHR48100">
    <property type="entry name" value="BROAD-SPECIFICITY PHOSPHATASE YOR283W-RELATED"/>
    <property type="match status" value="1"/>
</dbReference>
<dbReference type="GO" id="GO:0016787">
    <property type="term" value="F:hydrolase activity"/>
    <property type="evidence" value="ECO:0007669"/>
    <property type="project" value="UniProtKB-KW"/>
</dbReference>
<dbReference type="PANTHER" id="PTHR48100:SF59">
    <property type="entry name" value="ADENOSYLCOBALAMIN_ALPHA-RIBAZOLE PHOSPHATASE"/>
    <property type="match status" value="1"/>
</dbReference>
<proteinExistence type="predicted"/>
<keyword evidence="1" id="KW-0378">Hydrolase</keyword>